<name>A0A923SQ53_9BACT</name>
<feature type="chain" id="PRO_5036720752" description="DUF4359 domain-containing protein" evidence="1">
    <location>
        <begin position="21"/>
        <end position="106"/>
    </location>
</feature>
<dbReference type="AlphaFoldDB" id="A0A923SQ53"/>
<dbReference type="Proteomes" id="UP000603640">
    <property type="component" value="Unassembled WGS sequence"/>
</dbReference>
<organism evidence="2 3">
    <name type="scientific">Pontibacter cellulosilyticus</name>
    <dbReference type="NCBI Taxonomy" id="1720253"/>
    <lineage>
        <taxon>Bacteria</taxon>
        <taxon>Pseudomonadati</taxon>
        <taxon>Bacteroidota</taxon>
        <taxon>Cytophagia</taxon>
        <taxon>Cytophagales</taxon>
        <taxon>Hymenobacteraceae</taxon>
        <taxon>Pontibacter</taxon>
    </lineage>
</organism>
<dbReference type="EMBL" id="JACRVF010000006">
    <property type="protein sequence ID" value="MBC5994810.1"/>
    <property type="molecule type" value="Genomic_DNA"/>
</dbReference>
<comment type="caution">
    <text evidence="2">The sequence shown here is derived from an EMBL/GenBank/DDBJ whole genome shotgun (WGS) entry which is preliminary data.</text>
</comment>
<evidence type="ECO:0000313" key="2">
    <source>
        <dbReference type="EMBL" id="MBC5994810.1"/>
    </source>
</evidence>
<keyword evidence="3" id="KW-1185">Reference proteome</keyword>
<evidence type="ECO:0008006" key="4">
    <source>
        <dbReference type="Google" id="ProtNLM"/>
    </source>
</evidence>
<accession>A0A923SQ53</accession>
<gene>
    <name evidence="2" type="ORF">H8S84_18335</name>
</gene>
<evidence type="ECO:0000256" key="1">
    <source>
        <dbReference type="SAM" id="SignalP"/>
    </source>
</evidence>
<proteinExistence type="predicted"/>
<sequence length="106" mass="12034">MKILFALLSYLLLPWHMLLAADTLQLRQHVQVTDRAKARNHHNLHELNQTADYIKADFSELQGQATEQVYRVNGNYYCNIILSTGPADAPRLVVGAVYKAILTLRS</sequence>
<keyword evidence="1" id="KW-0732">Signal</keyword>
<protein>
    <recommendedName>
        <fullName evidence="4">DUF4359 domain-containing protein</fullName>
    </recommendedName>
</protein>
<reference evidence="2" key="1">
    <citation type="submission" date="2020-08" db="EMBL/GenBank/DDBJ databases">
        <title>Pontibacter sp. SD6 16S ribosomal RNA gene Genome sequencing and assembly.</title>
        <authorList>
            <person name="Kang M."/>
        </authorList>
    </citation>
    <scope>NUCLEOTIDE SEQUENCE</scope>
    <source>
        <strain evidence="2">SD6</strain>
    </source>
</reference>
<feature type="signal peptide" evidence="1">
    <location>
        <begin position="1"/>
        <end position="20"/>
    </location>
</feature>
<evidence type="ECO:0000313" key="3">
    <source>
        <dbReference type="Proteomes" id="UP000603640"/>
    </source>
</evidence>
<dbReference type="RefSeq" id="WP_187068839.1">
    <property type="nucleotide sequence ID" value="NZ_JACRVF010000006.1"/>
</dbReference>